<evidence type="ECO:0000256" key="7">
    <source>
        <dbReference type="ARBA" id="ARBA00032024"/>
    </source>
</evidence>
<evidence type="ECO:0000259" key="11">
    <source>
        <dbReference type="Pfam" id="PF08546"/>
    </source>
</evidence>
<dbReference type="SUPFAM" id="SSF48179">
    <property type="entry name" value="6-phosphogluconate dehydrogenase C-terminal domain-like"/>
    <property type="match status" value="1"/>
</dbReference>
<keyword evidence="13" id="KW-1185">Reference proteome</keyword>
<dbReference type="KEGG" id="tsa:AciPR4_4211"/>
<dbReference type="GO" id="GO:0050661">
    <property type="term" value="F:NADP binding"/>
    <property type="evidence" value="ECO:0007669"/>
    <property type="project" value="TreeGrafter"/>
</dbReference>
<evidence type="ECO:0000256" key="4">
    <source>
        <dbReference type="ARBA" id="ARBA00019465"/>
    </source>
</evidence>
<keyword evidence="6 9" id="KW-0560">Oxidoreductase</keyword>
<dbReference type="eggNOG" id="COG1893">
    <property type="taxonomic scope" value="Bacteria"/>
</dbReference>
<proteinExistence type="inferred from homology"/>
<evidence type="ECO:0000256" key="6">
    <source>
        <dbReference type="ARBA" id="ARBA00023002"/>
    </source>
</evidence>
<dbReference type="Pfam" id="PF02558">
    <property type="entry name" value="ApbA"/>
    <property type="match status" value="1"/>
</dbReference>
<evidence type="ECO:0000313" key="13">
    <source>
        <dbReference type="Proteomes" id="UP000006844"/>
    </source>
</evidence>
<organism evidence="12 13">
    <name type="scientific">Terriglobus saanensis (strain ATCC BAA-1853 / DSM 23119 / SP1PR4)</name>
    <dbReference type="NCBI Taxonomy" id="401053"/>
    <lineage>
        <taxon>Bacteria</taxon>
        <taxon>Pseudomonadati</taxon>
        <taxon>Acidobacteriota</taxon>
        <taxon>Terriglobia</taxon>
        <taxon>Terriglobales</taxon>
        <taxon>Acidobacteriaceae</taxon>
        <taxon>Terriglobus</taxon>
    </lineage>
</organism>
<keyword evidence="5 9" id="KW-0521">NADP</keyword>
<dbReference type="NCBIfam" id="TIGR00745">
    <property type="entry name" value="apbA_panE"/>
    <property type="match status" value="1"/>
</dbReference>
<gene>
    <name evidence="12" type="ordered locus">AciPR4_4211</name>
</gene>
<dbReference type="PANTHER" id="PTHR43765">
    <property type="entry name" value="2-DEHYDROPANTOATE 2-REDUCTASE-RELATED"/>
    <property type="match status" value="1"/>
</dbReference>
<dbReference type="GO" id="GO:0005737">
    <property type="term" value="C:cytoplasm"/>
    <property type="evidence" value="ECO:0007669"/>
    <property type="project" value="TreeGrafter"/>
</dbReference>
<comment type="pathway">
    <text evidence="1 9">Cofactor biosynthesis; (R)-pantothenate biosynthesis; (R)-pantoate from 3-methyl-2-oxobutanoate: step 2/2.</text>
</comment>
<evidence type="ECO:0000259" key="10">
    <source>
        <dbReference type="Pfam" id="PF02558"/>
    </source>
</evidence>
<evidence type="ECO:0000256" key="1">
    <source>
        <dbReference type="ARBA" id="ARBA00004994"/>
    </source>
</evidence>
<evidence type="ECO:0000256" key="8">
    <source>
        <dbReference type="ARBA" id="ARBA00048793"/>
    </source>
</evidence>
<feature type="domain" description="Ketopantoate reductase C-terminal" evidence="11">
    <location>
        <begin position="194"/>
        <end position="315"/>
    </location>
</feature>
<dbReference type="NCBIfam" id="NF005091">
    <property type="entry name" value="PRK06522.2-2"/>
    <property type="match status" value="1"/>
</dbReference>
<accession>E8V665</accession>
<dbReference type="GO" id="GO:0008677">
    <property type="term" value="F:2-dehydropantoate 2-reductase activity"/>
    <property type="evidence" value="ECO:0007669"/>
    <property type="project" value="UniProtKB-EC"/>
</dbReference>
<protein>
    <recommendedName>
        <fullName evidence="4 9">2-dehydropantoate 2-reductase</fullName>
        <ecNumber evidence="3 9">1.1.1.169</ecNumber>
    </recommendedName>
    <alternativeName>
        <fullName evidence="7 9">Ketopantoate reductase</fullName>
    </alternativeName>
</protein>
<dbReference type="EC" id="1.1.1.169" evidence="3 9"/>
<dbReference type="EMBL" id="CP002467">
    <property type="protein sequence ID" value="ADV84956.1"/>
    <property type="molecule type" value="Genomic_DNA"/>
</dbReference>
<dbReference type="STRING" id="401053.AciPR4_4211"/>
<dbReference type="InterPro" id="IPR013328">
    <property type="entry name" value="6PGD_dom2"/>
</dbReference>
<dbReference type="PANTHER" id="PTHR43765:SF2">
    <property type="entry name" value="2-DEHYDROPANTOATE 2-REDUCTASE"/>
    <property type="match status" value="1"/>
</dbReference>
<comment type="function">
    <text evidence="9">Catalyzes the NADPH-dependent reduction of ketopantoate into pantoic acid.</text>
</comment>
<keyword evidence="9" id="KW-0566">Pantothenate biosynthesis</keyword>
<dbReference type="Pfam" id="PF08546">
    <property type="entry name" value="ApbA_C"/>
    <property type="match status" value="1"/>
</dbReference>
<dbReference type="InterPro" id="IPR036291">
    <property type="entry name" value="NAD(P)-bd_dom_sf"/>
</dbReference>
<dbReference type="AlphaFoldDB" id="E8V665"/>
<dbReference type="InterPro" id="IPR050838">
    <property type="entry name" value="Ketopantoate_reductase"/>
</dbReference>
<dbReference type="HOGENOM" id="CLU_031468_4_0_0"/>
<evidence type="ECO:0000256" key="2">
    <source>
        <dbReference type="ARBA" id="ARBA00007870"/>
    </source>
</evidence>
<dbReference type="Gene3D" id="1.10.1040.10">
    <property type="entry name" value="N-(1-d-carboxylethyl)-l-norvaline Dehydrogenase, domain 2"/>
    <property type="match status" value="1"/>
</dbReference>
<dbReference type="Proteomes" id="UP000006844">
    <property type="component" value="Chromosome"/>
</dbReference>
<reference evidence="12 13" key="1">
    <citation type="journal article" date="2012" name="Stand. Genomic Sci.">
        <title>Complete genome sequence of Terriglobus saanensis type strain SP1PR4(T), an Acidobacteria from tundra soil.</title>
        <authorList>
            <person name="Rawat S.R."/>
            <person name="Mannisto M.K."/>
            <person name="Starovoytov V."/>
            <person name="Goodwin L."/>
            <person name="Nolan M."/>
            <person name="Hauser L."/>
            <person name="Land M."/>
            <person name="Davenport K.W."/>
            <person name="Woyke T."/>
            <person name="Haggblom M.M."/>
        </authorList>
    </citation>
    <scope>NUCLEOTIDE SEQUENCE</scope>
    <source>
        <strain evidence="13">ATCC BAA-1853 / DSM 23119 / SP1PR4</strain>
    </source>
</reference>
<evidence type="ECO:0000313" key="12">
    <source>
        <dbReference type="EMBL" id="ADV84956.1"/>
    </source>
</evidence>
<evidence type="ECO:0000256" key="9">
    <source>
        <dbReference type="RuleBase" id="RU362068"/>
    </source>
</evidence>
<dbReference type="GO" id="GO:0015940">
    <property type="term" value="P:pantothenate biosynthetic process"/>
    <property type="evidence" value="ECO:0007669"/>
    <property type="project" value="UniProtKB-UniPathway"/>
</dbReference>
<dbReference type="UniPathway" id="UPA00028">
    <property type="reaction ID" value="UER00004"/>
</dbReference>
<feature type="domain" description="Ketopantoate reductase N-terminal" evidence="10">
    <location>
        <begin position="30"/>
        <end position="171"/>
    </location>
</feature>
<dbReference type="InterPro" id="IPR013332">
    <property type="entry name" value="KPR_N"/>
</dbReference>
<comment type="catalytic activity">
    <reaction evidence="8 9">
        <text>(R)-pantoate + NADP(+) = 2-dehydropantoate + NADPH + H(+)</text>
        <dbReference type="Rhea" id="RHEA:16233"/>
        <dbReference type="ChEBI" id="CHEBI:11561"/>
        <dbReference type="ChEBI" id="CHEBI:15378"/>
        <dbReference type="ChEBI" id="CHEBI:15980"/>
        <dbReference type="ChEBI" id="CHEBI:57783"/>
        <dbReference type="ChEBI" id="CHEBI:58349"/>
        <dbReference type="EC" id="1.1.1.169"/>
    </reaction>
</comment>
<sequence length="315" mass="34060">MSLTAIPIPAPDWKHYSLPLMRDTKGMANIAIIGVGAIGSTIAAALQQTGRHKLVLCTRRALTHPRVETPSGTVEIQALNLTDPTQSLPEGWSADWVLVVTKTYATEAAAAWFPLLLSPETKVAILQNGVEHRDRFPDLAQHRVAPVIVQYPAERKPDGDILQRNPVSLDVENTEAARAFAALFAPGEVRTHEDFLSIAWRKLCVNAAGVVSALTLRPVAILQQEAPARLAKEIAEECAAVGRAEGATLPEDVGQYLRDFYAAISPDSINSLLADRQAGRPMESDARNGVIVRLGEKHGIATPLNRMAVTLLEAK</sequence>
<dbReference type="Gene3D" id="3.40.50.720">
    <property type="entry name" value="NAD(P)-binding Rossmann-like Domain"/>
    <property type="match status" value="1"/>
</dbReference>
<dbReference type="InterPro" id="IPR008927">
    <property type="entry name" value="6-PGluconate_DH-like_C_sf"/>
</dbReference>
<evidence type="ECO:0000256" key="3">
    <source>
        <dbReference type="ARBA" id="ARBA00013014"/>
    </source>
</evidence>
<name>E8V665_TERSS</name>
<dbReference type="InterPro" id="IPR003710">
    <property type="entry name" value="ApbA"/>
</dbReference>
<dbReference type="SUPFAM" id="SSF51735">
    <property type="entry name" value="NAD(P)-binding Rossmann-fold domains"/>
    <property type="match status" value="1"/>
</dbReference>
<comment type="similarity">
    <text evidence="2 9">Belongs to the ketopantoate reductase family.</text>
</comment>
<dbReference type="InterPro" id="IPR013752">
    <property type="entry name" value="KPA_reductase"/>
</dbReference>
<evidence type="ECO:0000256" key="5">
    <source>
        <dbReference type="ARBA" id="ARBA00022857"/>
    </source>
</evidence>